<dbReference type="AlphaFoldDB" id="A0AAE0HIX6"/>
<evidence type="ECO:0000256" key="1">
    <source>
        <dbReference type="SAM" id="Coils"/>
    </source>
</evidence>
<evidence type="ECO:0000256" key="2">
    <source>
        <dbReference type="SAM" id="MobiDB-lite"/>
    </source>
</evidence>
<sequence length="458" mass="53592">MNTFRKNGRSAVAPVQRPGRKRPQSTAQHSQTATTKTTKKVVPGPGGKPVQVVQTEQHVVKKTVWTRAMSGASKAAKPGTWKHSGKSVKKIIPHASKQGKDSEGFNMSYYRPCFFALKKQEQFDLYVNGLAPRMTMLEVAKLKASRLHATRAFDVRAVMYSTHKPPKGYAIPQRNLVAEAELAKQRCLEEAAARRHQKHAATATAADGDALPAHPTPDDIAEIRLQARLARARLEKEKEENERERQRQRERQRELQEARQLQRERVERVNDLRQELVRLRERKEHEVVKRKRGKKAPTRKDRDVWDQLQEEEQKLEQEYLRLRVQVQQHPVWERQERLKDVKHEHGRLRERMACELQRRKQAKKAATRKDREVWAGFQEEEKGLKKEHQKLRLELQQHREELQRRRDQYVEWKERRREALERKKADRVRQTAVAAAEEHGRGKGRRMAGRTVASSSRN</sequence>
<reference evidence="3" key="1">
    <citation type="journal article" date="2023" name="Mol. Phylogenet. Evol.">
        <title>Genome-scale phylogeny and comparative genomics of the fungal order Sordariales.</title>
        <authorList>
            <person name="Hensen N."/>
            <person name="Bonometti L."/>
            <person name="Westerberg I."/>
            <person name="Brannstrom I.O."/>
            <person name="Guillou S."/>
            <person name="Cros-Aarteil S."/>
            <person name="Calhoun S."/>
            <person name="Haridas S."/>
            <person name="Kuo A."/>
            <person name="Mondo S."/>
            <person name="Pangilinan J."/>
            <person name="Riley R."/>
            <person name="LaButti K."/>
            <person name="Andreopoulos B."/>
            <person name="Lipzen A."/>
            <person name="Chen C."/>
            <person name="Yan M."/>
            <person name="Daum C."/>
            <person name="Ng V."/>
            <person name="Clum A."/>
            <person name="Steindorff A."/>
            <person name="Ohm R.A."/>
            <person name="Martin F."/>
            <person name="Silar P."/>
            <person name="Natvig D.O."/>
            <person name="Lalanne C."/>
            <person name="Gautier V."/>
            <person name="Ament-Velasquez S.L."/>
            <person name="Kruys A."/>
            <person name="Hutchinson M.I."/>
            <person name="Powell A.J."/>
            <person name="Barry K."/>
            <person name="Miller A.N."/>
            <person name="Grigoriev I.V."/>
            <person name="Debuchy R."/>
            <person name="Gladieux P."/>
            <person name="Hiltunen Thoren M."/>
            <person name="Johannesson H."/>
        </authorList>
    </citation>
    <scope>NUCLEOTIDE SEQUENCE</scope>
    <source>
        <strain evidence="3">CBS 168.71</strain>
    </source>
</reference>
<dbReference type="GeneID" id="87844324"/>
<feature type="region of interest" description="Disordered" evidence="2">
    <location>
        <begin position="1"/>
        <end position="49"/>
    </location>
</feature>
<name>A0AAE0HIX6_9PEZI</name>
<feature type="coiled-coil region" evidence="1">
    <location>
        <begin position="220"/>
        <end position="325"/>
    </location>
</feature>
<gene>
    <name evidence="3" type="ORF">B0H64DRAFT_457449</name>
</gene>
<protein>
    <submittedName>
        <fullName evidence="3">Uncharacterized protein</fullName>
    </submittedName>
</protein>
<feature type="compositionally biased region" description="Low complexity" evidence="2">
    <location>
        <begin position="31"/>
        <end position="49"/>
    </location>
</feature>
<reference evidence="3" key="2">
    <citation type="submission" date="2023-06" db="EMBL/GenBank/DDBJ databases">
        <authorList>
            <consortium name="Lawrence Berkeley National Laboratory"/>
            <person name="Haridas S."/>
            <person name="Hensen N."/>
            <person name="Bonometti L."/>
            <person name="Westerberg I."/>
            <person name="Brannstrom I.O."/>
            <person name="Guillou S."/>
            <person name="Cros-Aarteil S."/>
            <person name="Calhoun S."/>
            <person name="Kuo A."/>
            <person name="Mondo S."/>
            <person name="Pangilinan J."/>
            <person name="Riley R."/>
            <person name="Labutti K."/>
            <person name="Andreopoulos B."/>
            <person name="Lipzen A."/>
            <person name="Chen C."/>
            <person name="Yanf M."/>
            <person name="Daum C."/>
            <person name="Ng V."/>
            <person name="Clum A."/>
            <person name="Steindorff A."/>
            <person name="Ohm R."/>
            <person name="Martin F."/>
            <person name="Silar P."/>
            <person name="Natvig D."/>
            <person name="Lalanne C."/>
            <person name="Gautier V."/>
            <person name="Ament-Velasquez S.L."/>
            <person name="Kruys A."/>
            <person name="Hutchinson M.I."/>
            <person name="Powell A.J."/>
            <person name="Barry K."/>
            <person name="Miller A.N."/>
            <person name="Grigoriev I.V."/>
            <person name="Debuchy R."/>
            <person name="Gladieux P."/>
            <person name="Thoren M.H."/>
            <person name="Johannesson H."/>
        </authorList>
    </citation>
    <scope>NUCLEOTIDE SEQUENCE</scope>
    <source>
        <strain evidence="3">CBS 168.71</strain>
    </source>
</reference>
<evidence type="ECO:0000313" key="4">
    <source>
        <dbReference type="Proteomes" id="UP001278766"/>
    </source>
</evidence>
<feature type="compositionally biased region" description="Low complexity" evidence="2">
    <location>
        <begin position="200"/>
        <end position="213"/>
    </location>
</feature>
<accession>A0AAE0HIX6</accession>
<dbReference type="RefSeq" id="XP_062660869.1">
    <property type="nucleotide sequence ID" value="XM_062807376.1"/>
</dbReference>
<proteinExistence type="predicted"/>
<evidence type="ECO:0000313" key="3">
    <source>
        <dbReference type="EMBL" id="KAK3297355.1"/>
    </source>
</evidence>
<feature type="region of interest" description="Disordered" evidence="2">
    <location>
        <begin position="418"/>
        <end position="458"/>
    </location>
</feature>
<dbReference type="EMBL" id="JAUEPN010000003">
    <property type="protein sequence ID" value="KAK3297355.1"/>
    <property type="molecule type" value="Genomic_DNA"/>
</dbReference>
<feature type="compositionally biased region" description="Basic and acidic residues" evidence="2">
    <location>
        <begin position="418"/>
        <end position="429"/>
    </location>
</feature>
<dbReference type="Proteomes" id="UP001278766">
    <property type="component" value="Unassembled WGS sequence"/>
</dbReference>
<keyword evidence="1" id="KW-0175">Coiled coil</keyword>
<feature type="region of interest" description="Disordered" evidence="2">
    <location>
        <begin position="193"/>
        <end position="217"/>
    </location>
</feature>
<organism evidence="3 4">
    <name type="scientific">Chaetomium fimeti</name>
    <dbReference type="NCBI Taxonomy" id="1854472"/>
    <lineage>
        <taxon>Eukaryota</taxon>
        <taxon>Fungi</taxon>
        <taxon>Dikarya</taxon>
        <taxon>Ascomycota</taxon>
        <taxon>Pezizomycotina</taxon>
        <taxon>Sordariomycetes</taxon>
        <taxon>Sordariomycetidae</taxon>
        <taxon>Sordariales</taxon>
        <taxon>Chaetomiaceae</taxon>
        <taxon>Chaetomium</taxon>
    </lineage>
</organism>
<comment type="caution">
    <text evidence="3">The sequence shown here is derived from an EMBL/GenBank/DDBJ whole genome shotgun (WGS) entry which is preliminary data.</text>
</comment>
<keyword evidence="4" id="KW-1185">Reference proteome</keyword>